<dbReference type="Proteomes" id="UP000284395">
    <property type="component" value="Unassembled WGS sequence"/>
</dbReference>
<accession>A0A420EE96</accession>
<sequence>MIMTETDTGPDIPRGLLATCGTADFSGIHAEILLGGEAAPLTAMALTVAPALGAPAHISFTEDKLFTVTRGHLLFLVGNDRFLAECGASVFVPQGDVHSFSALDGSACMMLVATPARHDRFFQAMGSLPLPHRPEEVQAVCERYEQAIVGPVVQP</sequence>
<keyword evidence="2" id="KW-1185">Reference proteome</keyword>
<dbReference type="InterPro" id="IPR011051">
    <property type="entry name" value="RmlC_Cupin_sf"/>
</dbReference>
<organism evidence="1 2">
    <name type="scientific">Altericroceibacterium spongiae</name>
    <dbReference type="NCBI Taxonomy" id="2320269"/>
    <lineage>
        <taxon>Bacteria</taxon>
        <taxon>Pseudomonadati</taxon>
        <taxon>Pseudomonadota</taxon>
        <taxon>Alphaproteobacteria</taxon>
        <taxon>Sphingomonadales</taxon>
        <taxon>Erythrobacteraceae</taxon>
        <taxon>Altericroceibacterium</taxon>
    </lineage>
</organism>
<dbReference type="EMBL" id="RAPF01000007">
    <property type="protein sequence ID" value="RKF19007.1"/>
    <property type="molecule type" value="Genomic_DNA"/>
</dbReference>
<gene>
    <name evidence="1" type="ORF">D6851_13360</name>
</gene>
<evidence type="ECO:0000313" key="1">
    <source>
        <dbReference type="EMBL" id="RKF19007.1"/>
    </source>
</evidence>
<reference evidence="1 2" key="1">
    <citation type="submission" date="2018-09" db="EMBL/GenBank/DDBJ databases">
        <title>Altererythrobacter spongiae sp. nov., isolated from a marine sponge.</title>
        <authorList>
            <person name="Zhuang L."/>
            <person name="Luo L."/>
        </authorList>
    </citation>
    <scope>NUCLEOTIDE SEQUENCE [LARGE SCALE GENOMIC DNA]</scope>
    <source>
        <strain evidence="1 2">HN-Y73</strain>
    </source>
</reference>
<comment type="caution">
    <text evidence="1">The sequence shown here is derived from an EMBL/GenBank/DDBJ whole genome shotgun (WGS) entry which is preliminary data.</text>
</comment>
<name>A0A420EE96_9SPHN</name>
<dbReference type="InterPro" id="IPR014710">
    <property type="entry name" value="RmlC-like_jellyroll"/>
</dbReference>
<dbReference type="SUPFAM" id="SSF51182">
    <property type="entry name" value="RmlC-like cupins"/>
    <property type="match status" value="1"/>
</dbReference>
<protein>
    <submittedName>
        <fullName evidence="1">Cupin domain-containing protein</fullName>
    </submittedName>
</protein>
<proteinExistence type="predicted"/>
<dbReference type="Gene3D" id="2.60.120.10">
    <property type="entry name" value="Jelly Rolls"/>
    <property type="match status" value="1"/>
</dbReference>
<dbReference type="AlphaFoldDB" id="A0A420EE96"/>
<dbReference type="OrthoDB" id="122936at2"/>
<evidence type="ECO:0000313" key="2">
    <source>
        <dbReference type="Proteomes" id="UP000284395"/>
    </source>
</evidence>